<dbReference type="GO" id="GO:0015627">
    <property type="term" value="C:type II protein secretion system complex"/>
    <property type="evidence" value="ECO:0007669"/>
    <property type="project" value="InterPro"/>
</dbReference>
<evidence type="ECO:0000313" key="8">
    <source>
        <dbReference type="Proteomes" id="UP000230859"/>
    </source>
</evidence>
<evidence type="ECO:0000313" key="7">
    <source>
        <dbReference type="EMBL" id="PIQ85503.1"/>
    </source>
</evidence>
<dbReference type="PROSITE" id="PS00409">
    <property type="entry name" value="PROKAR_NTER_METHYL"/>
    <property type="match status" value="1"/>
</dbReference>
<proteinExistence type="predicted"/>
<dbReference type="Pfam" id="PF07963">
    <property type="entry name" value="N_methyl"/>
    <property type="match status" value="1"/>
</dbReference>
<dbReference type="Proteomes" id="UP000230859">
    <property type="component" value="Unassembled WGS sequence"/>
</dbReference>
<keyword evidence="2" id="KW-0488">Methylation</keyword>
<dbReference type="NCBIfam" id="TIGR02532">
    <property type="entry name" value="IV_pilin_GFxxxE"/>
    <property type="match status" value="1"/>
</dbReference>
<evidence type="ECO:0000256" key="3">
    <source>
        <dbReference type="ARBA" id="ARBA00022692"/>
    </source>
</evidence>
<dbReference type="PRINTS" id="PR00813">
    <property type="entry name" value="BCTERIALGSPG"/>
</dbReference>
<dbReference type="Gene3D" id="3.30.700.10">
    <property type="entry name" value="Glycoprotein, Type 4 Pilin"/>
    <property type="match status" value="1"/>
</dbReference>
<keyword evidence="5 6" id="KW-0472">Membrane</keyword>
<keyword evidence="4 6" id="KW-1133">Transmembrane helix</keyword>
<evidence type="ECO:0000256" key="1">
    <source>
        <dbReference type="ARBA" id="ARBA00004167"/>
    </source>
</evidence>
<dbReference type="SUPFAM" id="SSF54523">
    <property type="entry name" value="Pili subunits"/>
    <property type="match status" value="1"/>
</dbReference>
<dbReference type="GO" id="GO:0016020">
    <property type="term" value="C:membrane"/>
    <property type="evidence" value="ECO:0007669"/>
    <property type="project" value="UniProtKB-SubCell"/>
</dbReference>
<gene>
    <name evidence="7" type="ORF">COV74_08410</name>
</gene>
<evidence type="ECO:0000256" key="6">
    <source>
        <dbReference type="SAM" id="Phobius"/>
    </source>
</evidence>
<dbReference type="PANTHER" id="PTHR30093">
    <property type="entry name" value="GENERAL SECRETION PATHWAY PROTEIN G"/>
    <property type="match status" value="1"/>
</dbReference>
<accession>A0A2H0LM39</accession>
<sequence length="159" mass="16921">MKNLISANQKGFTLVELLITIAIVGILAAIIVPRFLQGEAARASEALSQLAAIRLGEEDYRTNNGIYCGTDDACWTDWSTITMDNPGSSPERFFDYDVTTNDVDSFCIVATRGDFNPSGNAFAGTTICMDNFGSYFGDHPKGPGFGHSPGSGTGCEGVC</sequence>
<name>A0A2H0LM39_9BACT</name>
<dbReference type="EMBL" id="PCVY01000065">
    <property type="protein sequence ID" value="PIQ85503.1"/>
    <property type="molecule type" value="Genomic_DNA"/>
</dbReference>
<dbReference type="InterPro" id="IPR045584">
    <property type="entry name" value="Pilin-like"/>
</dbReference>
<organism evidence="7 8">
    <name type="scientific">Candidatus Abzuiibacterium crystallinum</name>
    <dbReference type="NCBI Taxonomy" id="1974748"/>
    <lineage>
        <taxon>Bacteria</taxon>
        <taxon>Pseudomonadati</taxon>
        <taxon>Candidatus Omnitrophota</taxon>
        <taxon>Candidatus Abzuiibacterium</taxon>
    </lineage>
</organism>
<dbReference type="GO" id="GO:0015628">
    <property type="term" value="P:protein secretion by the type II secretion system"/>
    <property type="evidence" value="ECO:0007669"/>
    <property type="project" value="InterPro"/>
</dbReference>
<keyword evidence="3 6" id="KW-0812">Transmembrane</keyword>
<protein>
    <recommendedName>
        <fullName evidence="9">Prepilin-type N-terminal cleavage/methylation domain-containing protein</fullName>
    </recommendedName>
</protein>
<feature type="transmembrane region" description="Helical" evidence="6">
    <location>
        <begin position="12"/>
        <end position="32"/>
    </location>
</feature>
<dbReference type="InterPro" id="IPR000983">
    <property type="entry name" value="Bac_GSPG_pilin"/>
</dbReference>
<reference evidence="7 8" key="1">
    <citation type="submission" date="2017-09" db="EMBL/GenBank/DDBJ databases">
        <title>Depth-based differentiation of microbial function through sediment-hosted aquifers and enrichment of novel symbionts in the deep terrestrial subsurface.</title>
        <authorList>
            <person name="Probst A.J."/>
            <person name="Ladd B."/>
            <person name="Jarett J.K."/>
            <person name="Geller-Mcgrath D.E."/>
            <person name="Sieber C.M."/>
            <person name="Emerson J.B."/>
            <person name="Anantharaman K."/>
            <person name="Thomas B.C."/>
            <person name="Malmstrom R."/>
            <person name="Stieglmeier M."/>
            <person name="Klingl A."/>
            <person name="Woyke T."/>
            <person name="Ryan C.M."/>
            <person name="Banfield J.F."/>
        </authorList>
    </citation>
    <scope>NUCLEOTIDE SEQUENCE [LARGE SCALE GENOMIC DNA]</scope>
    <source>
        <strain evidence="7">CG11_big_fil_rev_8_21_14_0_20_45_26</strain>
    </source>
</reference>
<dbReference type="AlphaFoldDB" id="A0A2H0LM39"/>
<comment type="subcellular location">
    <subcellularLocation>
        <location evidence="1">Membrane</location>
        <topology evidence="1">Single-pass membrane protein</topology>
    </subcellularLocation>
</comment>
<dbReference type="InterPro" id="IPR012902">
    <property type="entry name" value="N_methyl_site"/>
</dbReference>
<evidence type="ECO:0000256" key="2">
    <source>
        <dbReference type="ARBA" id="ARBA00022481"/>
    </source>
</evidence>
<dbReference type="PANTHER" id="PTHR30093:SF44">
    <property type="entry name" value="TYPE II SECRETION SYSTEM CORE PROTEIN G"/>
    <property type="match status" value="1"/>
</dbReference>
<evidence type="ECO:0008006" key="9">
    <source>
        <dbReference type="Google" id="ProtNLM"/>
    </source>
</evidence>
<evidence type="ECO:0000256" key="5">
    <source>
        <dbReference type="ARBA" id="ARBA00023136"/>
    </source>
</evidence>
<comment type="caution">
    <text evidence="7">The sequence shown here is derived from an EMBL/GenBank/DDBJ whole genome shotgun (WGS) entry which is preliminary data.</text>
</comment>
<evidence type="ECO:0000256" key="4">
    <source>
        <dbReference type="ARBA" id="ARBA00022989"/>
    </source>
</evidence>